<evidence type="ECO:0000313" key="8">
    <source>
        <dbReference type="Proteomes" id="UP001217417"/>
    </source>
</evidence>
<evidence type="ECO:0000259" key="6">
    <source>
        <dbReference type="PROSITE" id="PS51387"/>
    </source>
</evidence>
<dbReference type="InterPro" id="IPR016166">
    <property type="entry name" value="FAD-bd_PCMH"/>
</dbReference>
<evidence type="ECO:0000256" key="1">
    <source>
        <dbReference type="ARBA" id="ARBA00001974"/>
    </source>
</evidence>
<dbReference type="PANTHER" id="PTHR42973:SF39">
    <property type="entry name" value="FAD-BINDING PCMH-TYPE DOMAIN-CONTAINING PROTEIN"/>
    <property type="match status" value="1"/>
</dbReference>
<dbReference type="Gene3D" id="3.30.465.10">
    <property type="match status" value="1"/>
</dbReference>
<keyword evidence="8" id="KW-1185">Reference proteome</keyword>
<organism evidence="7 8">
    <name type="scientific">Lipomyces tetrasporus</name>
    <dbReference type="NCBI Taxonomy" id="54092"/>
    <lineage>
        <taxon>Eukaryota</taxon>
        <taxon>Fungi</taxon>
        <taxon>Dikarya</taxon>
        <taxon>Ascomycota</taxon>
        <taxon>Saccharomycotina</taxon>
        <taxon>Lipomycetes</taxon>
        <taxon>Lipomycetales</taxon>
        <taxon>Lipomycetaceae</taxon>
        <taxon>Lipomyces</taxon>
    </lineage>
</organism>
<dbReference type="EMBL" id="JARPMG010000001">
    <property type="protein sequence ID" value="KAJ8103722.1"/>
    <property type="molecule type" value="Genomic_DNA"/>
</dbReference>
<evidence type="ECO:0000256" key="2">
    <source>
        <dbReference type="ARBA" id="ARBA00005466"/>
    </source>
</evidence>
<dbReference type="InterPro" id="IPR050416">
    <property type="entry name" value="FAD-linked_Oxidoreductase"/>
</dbReference>
<feature type="domain" description="FAD-binding PCMH-type" evidence="6">
    <location>
        <begin position="39"/>
        <end position="209"/>
    </location>
</feature>
<dbReference type="InterPro" id="IPR012951">
    <property type="entry name" value="BBE"/>
</dbReference>
<accession>A0AAD7QYC9</accession>
<evidence type="ECO:0000313" key="7">
    <source>
        <dbReference type="EMBL" id="KAJ8103722.1"/>
    </source>
</evidence>
<dbReference type="InterPro" id="IPR016169">
    <property type="entry name" value="FAD-bd_PCMH_sub2"/>
</dbReference>
<dbReference type="Proteomes" id="UP001217417">
    <property type="component" value="Unassembled WGS sequence"/>
</dbReference>
<dbReference type="GO" id="GO:0071949">
    <property type="term" value="F:FAD binding"/>
    <property type="evidence" value="ECO:0007669"/>
    <property type="project" value="InterPro"/>
</dbReference>
<dbReference type="RefSeq" id="XP_056047172.1">
    <property type="nucleotide sequence ID" value="XM_056190440.1"/>
</dbReference>
<comment type="cofactor">
    <cofactor evidence="1">
        <name>FAD</name>
        <dbReference type="ChEBI" id="CHEBI:57692"/>
    </cofactor>
</comment>
<gene>
    <name evidence="7" type="ORF">POJ06DRAFT_293535</name>
</gene>
<dbReference type="InterPro" id="IPR006094">
    <property type="entry name" value="Oxid_FAD_bind_N"/>
</dbReference>
<dbReference type="Gene3D" id="3.40.462.20">
    <property type="match status" value="1"/>
</dbReference>
<keyword evidence="3" id="KW-0285">Flavoprotein</keyword>
<dbReference type="Pfam" id="PF01565">
    <property type="entry name" value="FAD_binding_4"/>
    <property type="match status" value="1"/>
</dbReference>
<proteinExistence type="inferred from homology"/>
<protein>
    <submittedName>
        <fullName evidence="7">Fad binding domain protein</fullName>
    </submittedName>
</protein>
<reference evidence="7" key="1">
    <citation type="submission" date="2023-03" db="EMBL/GenBank/DDBJ databases">
        <title>Near-Complete genome sequence of Lipomyces tetrasporous NRRL Y-64009, an oleaginous yeast capable of growing on lignocellulosic hydrolysates.</title>
        <authorList>
            <consortium name="Lawrence Berkeley National Laboratory"/>
            <person name="Jagtap S.S."/>
            <person name="Liu J.-J."/>
            <person name="Walukiewicz H.E."/>
            <person name="Pangilinan J."/>
            <person name="Lipzen A."/>
            <person name="Ahrendt S."/>
            <person name="Koriabine M."/>
            <person name="Cobaugh K."/>
            <person name="Salamov A."/>
            <person name="Yoshinaga Y."/>
            <person name="Ng V."/>
            <person name="Daum C."/>
            <person name="Grigoriev I.V."/>
            <person name="Slininger P.J."/>
            <person name="Dien B.S."/>
            <person name="Jin Y.-S."/>
            <person name="Rao C.V."/>
        </authorList>
    </citation>
    <scope>NUCLEOTIDE SEQUENCE</scope>
    <source>
        <strain evidence="7">NRRL Y-64009</strain>
    </source>
</reference>
<keyword evidence="4" id="KW-0274">FAD</keyword>
<name>A0AAD7QYC9_9ASCO</name>
<dbReference type="GeneID" id="80885606"/>
<dbReference type="PANTHER" id="PTHR42973">
    <property type="entry name" value="BINDING OXIDOREDUCTASE, PUTATIVE (AFU_ORTHOLOGUE AFUA_1G17690)-RELATED"/>
    <property type="match status" value="1"/>
</dbReference>
<dbReference type="InterPro" id="IPR016167">
    <property type="entry name" value="FAD-bd_PCMH_sub1"/>
</dbReference>
<comment type="similarity">
    <text evidence="2">Belongs to the oxygen-dependent FAD-linked oxidoreductase family.</text>
</comment>
<dbReference type="SUPFAM" id="SSF56176">
    <property type="entry name" value="FAD-binding/transporter-associated domain-like"/>
    <property type="match status" value="1"/>
</dbReference>
<dbReference type="AlphaFoldDB" id="A0AAD7QYC9"/>
<keyword evidence="5" id="KW-0560">Oxidoreductase</keyword>
<comment type="caution">
    <text evidence="7">The sequence shown here is derived from an EMBL/GenBank/DDBJ whole genome shotgun (WGS) entry which is preliminary data.</text>
</comment>
<dbReference type="GO" id="GO:0016491">
    <property type="term" value="F:oxidoreductase activity"/>
    <property type="evidence" value="ECO:0007669"/>
    <property type="project" value="UniProtKB-KW"/>
</dbReference>
<dbReference type="Pfam" id="PF08031">
    <property type="entry name" value="BBE"/>
    <property type="match status" value="1"/>
</dbReference>
<dbReference type="InterPro" id="IPR036318">
    <property type="entry name" value="FAD-bd_PCMH-like_sf"/>
</dbReference>
<dbReference type="Gene3D" id="3.30.43.10">
    <property type="entry name" value="Uridine Diphospho-n-acetylenolpyruvylglucosamine Reductase, domain 2"/>
    <property type="match status" value="1"/>
</dbReference>
<evidence type="ECO:0000256" key="4">
    <source>
        <dbReference type="ARBA" id="ARBA00022827"/>
    </source>
</evidence>
<evidence type="ECO:0000256" key="5">
    <source>
        <dbReference type="ARBA" id="ARBA00023002"/>
    </source>
</evidence>
<sequence length="471" mass="50179">MVIDPNLISDLSNQLTDSKVLTPHSEGYAERLKRWSDCAIKQAGAVVLAGSAEDISRTVLFAQANSIKIAVCGGGHSAAGSSSIDGGIVIDLSPMRCVTVDSNNKTATAQGGALWLDVDVAAETHGLATVGGTVNNTGIGGLTLGGGHGWLTGKYGQVVDNLLSVKLVLADGSIATASEAENSELFWAVRGAGQNFGVVVEFVYQLYEQPNPVWAGVLAFSPDKIEAVVQFANHIEATTKGESAIEFGFSTPPSATEPAIVTAVFYDGVATDALRVFAPLLSLEPIMNTTTEMPYSMVNGMLNPLVAPGDRRALHAATFFAPLDATFVRSLFNDFVELTQKIPGSGESVILFEYIGRDKVRQVSPSAMAYANRGEYYNAVLAPKWSDSACDGELRASIKKMANRIQSEAGKGNPKDVGKYANYADFSNVHVPIQDMFGQNSEKLRMLKTKYDPGNVFSKWHNLLQPTAVST</sequence>
<evidence type="ECO:0000256" key="3">
    <source>
        <dbReference type="ARBA" id="ARBA00022630"/>
    </source>
</evidence>
<dbReference type="PROSITE" id="PS51387">
    <property type="entry name" value="FAD_PCMH"/>
    <property type="match status" value="1"/>
</dbReference>